<dbReference type="Proteomes" id="UP001203852">
    <property type="component" value="Unassembled WGS sequence"/>
</dbReference>
<name>A0AAN6E2C1_9EURO</name>
<dbReference type="PRINTS" id="PR00081">
    <property type="entry name" value="GDHRDH"/>
</dbReference>
<dbReference type="InterPro" id="IPR052228">
    <property type="entry name" value="Sec_Metab_Biosynth_Oxidored"/>
</dbReference>
<dbReference type="PANTHER" id="PTHR47534">
    <property type="entry name" value="YALI0E05731P"/>
    <property type="match status" value="1"/>
</dbReference>
<dbReference type="GO" id="GO:0016491">
    <property type="term" value="F:oxidoreductase activity"/>
    <property type="evidence" value="ECO:0007669"/>
    <property type="project" value="UniProtKB-KW"/>
</dbReference>
<comment type="caution">
    <text evidence="2">The sequence shown here is derived from an EMBL/GenBank/DDBJ whole genome shotgun (WGS) entry which is preliminary data.</text>
</comment>
<dbReference type="InterPro" id="IPR036291">
    <property type="entry name" value="NAD(P)-bd_dom_sf"/>
</dbReference>
<accession>A0AAN6E2C1</accession>
<dbReference type="PANTHER" id="PTHR47534:SF3">
    <property type="entry name" value="ALCOHOL DEHYDROGENASE-LIKE C-TERMINAL DOMAIN-CONTAINING PROTEIN"/>
    <property type="match status" value="1"/>
</dbReference>
<sequence length="359" mass="38924">MVQLRTVHAHNAAIFQSRPIVAVFAGATAGIGEATLRALAAAHGTTGKGLRVYIVGRKREAFQRIVSDCTRLCPAGQFNFILSPDLSLLTNVDKACAEITKAEQENAKGEQARIDILCMSQGDFNLNGYQETKEGIEWRYSLLYHSRMKFVVNLLPLLRGSDFPAHVISVFGAGKEGDLHLDDLSLRGTKVRGLTNVRSHTAYLHTFFMEYLAAQNPGKLSLVHVYPGLVMTPAFKNPGVPIWFKAIWTVITPVTKLLTTSPAEAGERILFLASPLRFPAQGATEQSTATKGGDFEVGVAKGSDGKVGSGAYAVEISGEAVENEKAGYGKYRKEGVGEKLVAYTLKAFEVIRSGKVFTE</sequence>
<dbReference type="AlphaFoldDB" id="A0AAN6E2C1"/>
<evidence type="ECO:0000313" key="3">
    <source>
        <dbReference type="Proteomes" id="UP001203852"/>
    </source>
</evidence>
<dbReference type="SUPFAM" id="SSF51735">
    <property type="entry name" value="NAD(P)-binding Rossmann-fold domains"/>
    <property type="match status" value="1"/>
</dbReference>
<evidence type="ECO:0000256" key="1">
    <source>
        <dbReference type="ARBA" id="ARBA00023002"/>
    </source>
</evidence>
<proteinExistence type="predicted"/>
<gene>
    <name evidence="2" type="ORF">EDD36DRAFT_414918</name>
</gene>
<dbReference type="EMBL" id="MU404351">
    <property type="protein sequence ID" value="KAI1616002.1"/>
    <property type="molecule type" value="Genomic_DNA"/>
</dbReference>
<dbReference type="InterPro" id="IPR002347">
    <property type="entry name" value="SDR_fam"/>
</dbReference>
<evidence type="ECO:0008006" key="4">
    <source>
        <dbReference type="Google" id="ProtNLM"/>
    </source>
</evidence>
<reference evidence="2" key="1">
    <citation type="journal article" date="2022" name="bioRxiv">
        <title>Deciphering the potential niche of two novel black yeast fungi from a biological soil crust based on their genomes, phenotypes, and melanin regulation.</title>
        <authorList>
            <consortium name="DOE Joint Genome Institute"/>
            <person name="Carr E.C."/>
            <person name="Barton Q."/>
            <person name="Grambo S."/>
            <person name="Sullivan M."/>
            <person name="Renfro C.M."/>
            <person name="Kuo A."/>
            <person name="Pangilinan J."/>
            <person name="Lipzen A."/>
            <person name="Keymanesh K."/>
            <person name="Savage E."/>
            <person name="Barry K."/>
            <person name="Grigoriev I.V."/>
            <person name="Riekhof W.R."/>
            <person name="Harris S.S."/>
        </authorList>
    </citation>
    <scope>NUCLEOTIDE SEQUENCE</scope>
    <source>
        <strain evidence="2">JF 03-4F</strain>
    </source>
</reference>
<keyword evidence="1" id="KW-0560">Oxidoreductase</keyword>
<protein>
    <recommendedName>
        <fullName evidence="4">Ketoreductase (KR) domain-containing protein</fullName>
    </recommendedName>
</protein>
<evidence type="ECO:0000313" key="2">
    <source>
        <dbReference type="EMBL" id="KAI1616002.1"/>
    </source>
</evidence>
<organism evidence="2 3">
    <name type="scientific">Exophiala viscosa</name>
    <dbReference type="NCBI Taxonomy" id="2486360"/>
    <lineage>
        <taxon>Eukaryota</taxon>
        <taxon>Fungi</taxon>
        <taxon>Dikarya</taxon>
        <taxon>Ascomycota</taxon>
        <taxon>Pezizomycotina</taxon>
        <taxon>Eurotiomycetes</taxon>
        <taxon>Chaetothyriomycetidae</taxon>
        <taxon>Chaetothyriales</taxon>
        <taxon>Herpotrichiellaceae</taxon>
        <taxon>Exophiala</taxon>
    </lineage>
</organism>
<keyword evidence="3" id="KW-1185">Reference proteome</keyword>
<dbReference type="Gene3D" id="3.40.50.720">
    <property type="entry name" value="NAD(P)-binding Rossmann-like Domain"/>
    <property type="match status" value="1"/>
</dbReference>